<evidence type="ECO:0000256" key="7">
    <source>
        <dbReference type="ARBA" id="ARBA00022679"/>
    </source>
</evidence>
<dbReference type="AlphaFoldDB" id="A0AAF0DJR5"/>
<evidence type="ECO:0000256" key="12">
    <source>
        <dbReference type="ARBA" id="ARBA00023242"/>
    </source>
</evidence>
<dbReference type="InterPro" id="IPR004821">
    <property type="entry name" value="Cyt_trans-like"/>
</dbReference>
<dbReference type="CDD" id="cd09286">
    <property type="entry name" value="NMNAT_Eukarya"/>
    <property type="match status" value="1"/>
</dbReference>
<evidence type="ECO:0000256" key="15">
    <source>
        <dbReference type="RuleBase" id="RU362021"/>
    </source>
</evidence>
<dbReference type="FunFam" id="3.40.50.620:FF:000074">
    <property type="entry name" value="Nicotinamide-nucleotide adenylyltransferase"/>
    <property type="match status" value="1"/>
</dbReference>
<keyword evidence="5" id="KW-0597">Phosphoprotein</keyword>
<evidence type="ECO:0000256" key="9">
    <source>
        <dbReference type="ARBA" id="ARBA00022741"/>
    </source>
</evidence>
<dbReference type="EC" id="2.7.7.18" evidence="15"/>
<dbReference type="InterPro" id="IPR051182">
    <property type="entry name" value="Euk_NMN_adenylyltrnsfrase"/>
</dbReference>
<dbReference type="GO" id="GO:0000309">
    <property type="term" value="F:nicotinamide-nucleotide adenylyltransferase activity"/>
    <property type="evidence" value="ECO:0007669"/>
    <property type="project" value="UniProtKB-EC"/>
</dbReference>
<reference evidence="18" key="1">
    <citation type="submission" date="2023-03" db="EMBL/GenBank/DDBJ databases">
        <title>Emydomyces testavorans Genome Sequence.</title>
        <authorList>
            <person name="Hoyer L."/>
        </authorList>
    </citation>
    <scope>NUCLEOTIDE SEQUENCE</scope>
    <source>
        <strain evidence="18">16-2883</strain>
    </source>
</reference>
<dbReference type="SUPFAM" id="SSF52374">
    <property type="entry name" value="Nucleotidylyl transferase"/>
    <property type="match status" value="1"/>
</dbReference>
<dbReference type="GO" id="GO:0004515">
    <property type="term" value="F:nicotinate-nucleotide adenylyltransferase activity"/>
    <property type="evidence" value="ECO:0007669"/>
    <property type="project" value="UniProtKB-EC"/>
</dbReference>
<evidence type="ECO:0000313" key="19">
    <source>
        <dbReference type="Proteomes" id="UP001219355"/>
    </source>
</evidence>
<comment type="subcellular location">
    <subcellularLocation>
        <location evidence="1">Nucleus</location>
    </subcellularLocation>
</comment>
<dbReference type="EMBL" id="CP120628">
    <property type="protein sequence ID" value="WEW58716.1"/>
    <property type="molecule type" value="Genomic_DNA"/>
</dbReference>
<dbReference type="Proteomes" id="UP001219355">
    <property type="component" value="Chromosome 2"/>
</dbReference>
<dbReference type="GO" id="GO:0005634">
    <property type="term" value="C:nucleus"/>
    <property type="evidence" value="ECO:0007669"/>
    <property type="project" value="UniProtKB-SubCell"/>
</dbReference>
<accession>A0AAF0DJR5</accession>
<dbReference type="GO" id="GO:0009435">
    <property type="term" value="P:NAD+ biosynthetic process"/>
    <property type="evidence" value="ECO:0007669"/>
    <property type="project" value="InterPro"/>
</dbReference>
<comment type="pathway">
    <text evidence="2 15">Cofactor biosynthesis; NAD(+) biosynthesis; NAD(+) from nicotinamide D-ribonucleotide: step 1/1.</text>
</comment>
<evidence type="ECO:0000313" key="18">
    <source>
        <dbReference type="EMBL" id="WEW58716.1"/>
    </source>
</evidence>
<evidence type="ECO:0000256" key="14">
    <source>
        <dbReference type="ARBA" id="ARBA00049001"/>
    </source>
</evidence>
<evidence type="ECO:0000256" key="6">
    <source>
        <dbReference type="ARBA" id="ARBA00022642"/>
    </source>
</evidence>
<feature type="compositionally biased region" description="Polar residues" evidence="16">
    <location>
        <begin position="287"/>
        <end position="297"/>
    </location>
</feature>
<comment type="catalytic activity">
    <reaction evidence="13 15">
        <text>nicotinate beta-D-ribonucleotide + ATP + H(+) = deamido-NAD(+) + diphosphate</text>
        <dbReference type="Rhea" id="RHEA:22860"/>
        <dbReference type="ChEBI" id="CHEBI:15378"/>
        <dbReference type="ChEBI" id="CHEBI:30616"/>
        <dbReference type="ChEBI" id="CHEBI:33019"/>
        <dbReference type="ChEBI" id="CHEBI:57502"/>
        <dbReference type="ChEBI" id="CHEBI:58437"/>
        <dbReference type="EC" id="2.7.7.18"/>
    </reaction>
</comment>
<dbReference type="GO" id="GO:0005524">
    <property type="term" value="F:ATP binding"/>
    <property type="evidence" value="ECO:0007669"/>
    <property type="project" value="UniProtKB-KW"/>
</dbReference>
<gene>
    <name evidence="18" type="primary">NMA1</name>
    <name evidence="18" type="ORF">PRK78_004184</name>
</gene>
<keyword evidence="8 15" id="KW-0548">Nucleotidyltransferase</keyword>
<dbReference type="InterPro" id="IPR005248">
    <property type="entry name" value="NadD/NMNAT"/>
</dbReference>
<dbReference type="PANTHER" id="PTHR12039:SF0">
    <property type="entry name" value="NICOTINAMIDE-NUCLEOTIDE ADENYLYLTRANSFERASE"/>
    <property type="match status" value="1"/>
</dbReference>
<comment type="similarity">
    <text evidence="4 15">Belongs to the eukaryotic NMN adenylyltransferase family.</text>
</comment>
<keyword evidence="10 15" id="KW-0067">ATP-binding</keyword>
<evidence type="ECO:0000256" key="13">
    <source>
        <dbReference type="ARBA" id="ARBA00048721"/>
    </source>
</evidence>
<evidence type="ECO:0000256" key="8">
    <source>
        <dbReference type="ARBA" id="ARBA00022695"/>
    </source>
</evidence>
<comment type="catalytic activity">
    <reaction evidence="14 15">
        <text>beta-nicotinamide D-ribonucleotide + ATP + H(+) = diphosphate + NAD(+)</text>
        <dbReference type="Rhea" id="RHEA:21360"/>
        <dbReference type="ChEBI" id="CHEBI:14649"/>
        <dbReference type="ChEBI" id="CHEBI:15378"/>
        <dbReference type="ChEBI" id="CHEBI:30616"/>
        <dbReference type="ChEBI" id="CHEBI:33019"/>
        <dbReference type="ChEBI" id="CHEBI:57540"/>
        <dbReference type="EC" id="2.7.7.1"/>
    </reaction>
</comment>
<feature type="domain" description="Cytidyltransferase-like" evidence="17">
    <location>
        <begin position="49"/>
        <end position="236"/>
    </location>
</feature>
<evidence type="ECO:0000256" key="1">
    <source>
        <dbReference type="ARBA" id="ARBA00004123"/>
    </source>
</evidence>
<keyword evidence="9 15" id="KW-0547">Nucleotide-binding</keyword>
<keyword evidence="6 15" id="KW-0662">Pyridine nucleotide biosynthesis</keyword>
<name>A0AAF0DJR5_9EURO</name>
<dbReference type="InterPro" id="IPR014729">
    <property type="entry name" value="Rossmann-like_a/b/a_fold"/>
</dbReference>
<evidence type="ECO:0000256" key="10">
    <source>
        <dbReference type="ARBA" id="ARBA00022840"/>
    </source>
</evidence>
<dbReference type="InterPro" id="IPR045094">
    <property type="entry name" value="NMNAT_euk"/>
</dbReference>
<evidence type="ECO:0000256" key="2">
    <source>
        <dbReference type="ARBA" id="ARBA00004658"/>
    </source>
</evidence>
<evidence type="ECO:0000256" key="16">
    <source>
        <dbReference type="SAM" id="MobiDB-lite"/>
    </source>
</evidence>
<keyword evidence="11 15" id="KW-0520">NAD</keyword>
<evidence type="ECO:0000256" key="5">
    <source>
        <dbReference type="ARBA" id="ARBA00022553"/>
    </source>
</evidence>
<keyword evidence="19" id="KW-1185">Reference proteome</keyword>
<evidence type="ECO:0000256" key="11">
    <source>
        <dbReference type="ARBA" id="ARBA00023027"/>
    </source>
</evidence>
<dbReference type="Pfam" id="PF01467">
    <property type="entry name" value="CTP_transf_like"/>
    <property type="match status" value="1"/>
</dbReference>
<protein>
    <recommendedName>
        <fullName evidence="15">Nicotinamide-nucleotide adenylyltransferase</fullName>
        <ecNumber evidence="15">2.7.7.1</ecNumber>
        <ecNumber evidence="15">2.7.7.18</ecNumber>
    </recommendedName>
</protein>
<keyword evidence="7 15" id="KW-0808">Transferase</keyword>
<dbReference type="PANTHER" id="PTHR12039">
    <property type="entry name" value="NICOTINAMIDE MONONUCLEOTIDE ADENYLYLTRANSFERASE"/>
    <property type="match status" value="1"/>
</dbReference>
<sequence>MNGHYDGSDSPLDGPGDSLSQAALSSYSFPDDRLKKVMDDPERTPLLFVACGSFSPITYLHLRMFEMAADYVKFSTKFELIGGYLSPVSDAYRKAGLASARHRIAMCHLAVDKTSDWLMVDPWEALQKDYSPTAKVLDHFDHEINVVRGGIDIGNGTRRPVRISLLAGADLIHTMSTPGVWSEEDLDHILGRYGTFIVERSGTDIDEAIAGLQPWKDNIYVIQQLIQNDVSSTKIRLFLRREMSVRYLIPAPVIDYIEEHHLYEEDGAASVSSGAPDKVGDTRETKYQSTAKASASD</sequence>
<feature type="region of interest" description="Disordered" evidence="16">
    <location>
        <begin position="267"/>
        <end position="297"/>
    </location>
</feature>
<proteinExistence type="inferred from homology"/>
<dbReference type="EC" id="2.7.7.1" evidence="15"/>
<organism evidence="18 19">
    <name type="scientific">Emydomyces testavorans</name>
    <dbReference type="NCBI Taxonomy" id="2070801"/>
    <lineage>
        <taxon>Eukaryota</taxon>
        <taxon>Fungi</taxon>
        <taxon>Dikarya</taxon>
        <taxon>Ascomycota</taxon>
        <taxon>Pezizomycotina</taxon>
        <taxon>Eurotiomycetes</taxon>
        <taxon>Eurotiomycetidae</taxon>
        <taxon>Onygenales</taxon>
        <taxon>Nannizziopsiaceae</taxon>
        <taxon>Emydomyces</taxon>
    </lineage>
</organism>
<evidence type="ECO:0000256" key="4">
    <source>
        <dbReference type="ARBA" id="ARBA00007064"/>
    </source>
</evidence>
<evidence type="ECO:0000256" key="3">
    <source>
        <dbReference type="ARBA" id="ARBA00005019"/>
    </source>
</evidence>
<keyword evidence="12" id="KW-0539">Nucleus</keyword>
<evidence type="ECO:0000259" key="17">
    <source>
        <dbReference type="Pfam" id="PF01467"/>
    </source>
</evidence>
<dbReference type="NCBIfam" id="TIGR00482">
    <property type="entry name" value="nicotinate (nicotinamide) nucleotide adenylyltransferase"/>
    <property type="match status" value="1"/>
</dbReference>
<dbReference type="Gene3D" id="3.40.50.620">
    <property type="entry name" value="HUPs"/>
    <property type="match status" value="1"/>
</dbReference>
<comment type="pathway">
    <text evidence="3">Cofactor biosynthesis; NAD(+) biosynthesis; deamido-NAD(+) from nicotinate D-ribonucleotide: step 1/1.</text>
</comment>